<dbReference type="InterPro" id="IPR008258">
    <property type="entry name" value="Transglycosylase_SLT_dom_1"/>
</dbReference>
<dbReference type="Proteomes" id="UP000182045">
    <property type="component" value="Unassembled WGS sequence"/>
</dbReference>
<evidence type="ECO:0000256" key="1">
    <source>
        <dbReference type="ARBA" id="ARBA00007734"/>
    </source>
</evidence>
<dbReference type="Gene3D" id="1.10.530.10">
    <property type="match status" value="1"/>
</dbReference>
<evidence type="ECO:0000313" key="4">
    <source>
        <dbReference type="EMBL" id="CUX79983.1"/>
    </source>
</evidence>
<comment type="similarity">
    <text evidence="2">Belongs to the virb1 family.</text>
</comment>
<accession>A0ABP2BRQ7</accession>
<dbReference type="InterPro" id="IPR023346">
    <property type="entry name" value="Lysozyme-like_dom_sf"/>
</dbReference>
<comment type="caution">
    <text evidence="4">The sequence shown here is derived from an EMBL/GenBank/DDBJ whole genome shotgun (WGS) entry which is preliminary data.</text>
</comment>
<name>A0ABP2BRQ7_9RHOB</name>
<proteinExistence type="inferred from homology"/>
<sequence length="317" mass="33597">MSPAILEGLFRQSVVKGRVISGARHAKHPSIQGRAIPVARQESGCADRGAGIWISIRIMRGFAPAICRLWSVNFLVRLNACPGTAVPTVIRPEIMSVVLTAILTLTLATPALASDGLILRFGDDGSFGPSQTTRSFAKHYSGGELIAPLREAALVPERSERPRVEGTAARAAPRVGPEILALIAETAARYAGHGALRATGLSASDWLALFQSNIEIESAYNPNALSHAGAIGLGQLMPDTARSLGVNPHDMAQNLDGSARYLLMRLGQFGSPELAFAAYNAGAGAVIRHDGIPPYPETIGHVRKVMAVFDRLQGETL</sequence>
<comment type="similarity">
    <text evidence="1">Belongs to the transglycosylase Slt family.</text>
</comment>
<dbReference type="EMBL" id="FBYC01000003">
    <property type="protein sequence ID" value="CUX79983.1"/>
    <property type="molecule type" value="Genomic_DNA"/>
</dbReference>
<keyword evidence="5" id="KW-1185">Reference proteome</keyword>
<organism evidence="4 5">
    <name type="scientific">Roseibaca calidilacus</name>
    <dbReference type="NCBI Taxonomy" id="1666912"/>
    <lineage>
        <taxon>Bacteria</taxon>
        <taxon>Pseudomonadati</taxon>
        <taxon>Pseudomonadota</taxon>
        <taxon>Alphaproteobacteria</taxon>
        <taxon>Rhodobacterales</taxon>
        <taxon>Paracoccaceae</taxon>
        <taxon>Roseinatronobacter</taxon>
    </lineage>
</organism>
<feature type="domain" description="Transglycosylase SLT" evidence="3">
    <location>
        <begin position="214"/>
        <end position="289"/>
    </location>
</feature>
<dbReference type="PANTHER" id="PTHR37423:SF2">
    <property type="entry name" value="MEMBRANE-BOUND LYTIC MUREIN TRANSGLYCOSYLASE C"/>
    <property type="match status" value="1"/>
</dbReference>
<protein>
    <submittedName>
        <fullName evidence="4">Transglycosylase SLT domain-containing protein</fullName>
    </submittedName>
</protein>
<dbReference type="Pfam" id="PF01464">
    <property type="entry name" value="SLT"/>
    <property type="match status" value="1"/>
</dbReference>
<evidence type="ECO:0000313" key="5">
    <source>
        <dbReference type="Proteomes" id="UP000182045"/>
    </source>
</evidence>
<gene>
    <name evidence="4" type="ORF">Ga0058931_0681</name>
</gene>
<dbReference type="SUPFAM" id="SSF53955">
    <property type="entry name" value="Lysozyme-like"/>
    <property type="match status" value="1"/>
</dbReference>
<dbReference type="CDD" id="cd00254">
    <property type="entry name" value="LT-like"/>
    <property type="match status" value="1"/>
</dbReference>
<evidence type="ECO:0000259" key="3">
    <source>
        <dbReference type="Pfam" id="PF01464"/>
    </source>
</evidence>
<reference evidence="4 5" key="1">
    <citation type="submission" date="2016-01" db="EMBL/GenBank/DDBJ databases">
        <authorList>
            <person name="Varghese N."/>
        </authorList>
    </citation>
    <scope>NUCLEOTIDE SEQUENCE [LARGE SCALE GENOMIC DNA]</scope>
    <source>
        <strain evidence="4 5">HL-91</strain>
    </source>
</reference>
<dbReference type="PANTHER" id="PTHR37423">
    <property type="entry name" value="SOLUBLE LYTIC MUREIN TRANSGLYCOSYLASE-RELATED"/>
    <property type="match status" value="1"/>
</dbReference>
<evidence type="ECO:0000256" key="2">
    <source>
        <dbReference type="ARBA" id="ARBA00009387"/>
    </source>
</evidence>